<evidence type="ECO:0000259" key="3">
    <source>
        <dbReference type="SMART" id="SM00409"/>
    </source>
</evidence>
<dbReference type="InterPro" id="IPR013783">
    <property type="entry name" value="Ig-like_fold"/>
</dbReference>
<keyword evidence="1" id="KW-0812">Transmembrane</keyword>
<feature type="chain" id="PRO_5043021369" description="Immunoglobulin domain-containing protein" evidence="2">
    <location>
        <begin position="23"/>
        <end position="262"/>
    </location>
</feature>
<dbReference type="Proteomes" id="UP001374579">
    <property type="component" value="Unassembled WGS sequence"/>
</dbReference>
<dbReference type="EMBL" id="JBAMIC010000007">
    <property type="protein sequence ID" value="KAK7105244.1"/>
    <property type="molecule type" value="Genomic_DNA"/>
</dbReference>
<dbReference type="InterPro" id="IPR036179">
    <property type="entry name" value="Ig-like_dom_sf"/>
</dbReference>
<feature type="signal peptide" evidence="2">
    <location>
        <begin position="1"/>
        <end position="22"/>
    </location>
</feature>
<proteinExistence type="predicted"/>
<evidence type="ECO:0000256" key="1">
    <source>
        <dbReference type="SAM" id="Phobius"/>
    </source>
</evidence>
<dbReference type="AlphaFoldDB" id="A0AAN9GEX4"/>
<feature type="domain" description="Immunoglobulin" evidence="3">
    <location>
        <begin position="35"/>
        <end position="144"/>
    </location>
</feature>
<keyword evidence="1" id="KW-0472">Membrane</keyword>
<reference evidence="4 5" key="1">
    <citation type="submission" date="2024-02" db="EMBL/GenBank/DDBJ databases">
        <title>Chromosome-scale genome assembly of the rough periwinkle Littorina saxatilis.</title>
        <authorList>
            <person name="De Jode A."/>
            <person name="Faria R."/>
            <person name="Formenti G."/>
            <person name="Sims Y."/>
            <person name="Smith T.P."/>
            <person name="Tracey A."/>
            <person name="Wood J.M.D."/>
            <person name="Zagrodzka Z.B."/>
            <person name="Johannesson K."/>
            <person name="Butlin R.K."/>
            <person name="Leder E.H."/>
        </authorList>
    </citation>
    <scope>NUCLEOTIDE SEQUENCE [LARGE SCALE GENOMIC DNA]</scope>
    <source>
        <strain evidence="4">Snail1</strain>
        <tissue evidence="4">Muscle</tissue>
    </source>
</reference>
<evidence type="ECO:0000313" key="5">
    <source>
        <dbReference type="Proteomes" id="UP001374579"/>
    </source>
</evidence>
<sequence length="262" mass="28691">MELLSSVFWAIFHFGSISLCHAAMMATHVETPTDCKNITVDVGQTATITCLLGRDVSKSKHNIDVQQYPPFSQEPVSVLKCNWLVRNPDEPTCTVHSGCSFNASVNNTLTIEISNVTRNFEGDYFCQLVPSDGIPARACHLTVIDPSQEDQGIARNGTVTSNNDVKLPAEGTRTQPNVPAIVLGVVVIILVSVIIGILFLWRRERKIQNSRSKTEIAQAAPESKAMLVESDLDTGCTPQQSTEVDNMDIIFADDTRQNQCNG</sequence>
<dbReference type="Gene3D" id="2.60.40.10">
    <property type="entry name" value="Immunoglobulins"/>
    <property type="match status" value="1"/>
</dbReference>
<keyword evidence="2" id="KW-0732">Signal</keyword>
<dbReference type="SMART" id="SM00409">
    <property type="entry name" value="IG"/>
    <property type="match status" value="1"/>
</dbReference>
<evidence type="ECO:0000256" key="2">
    <source>
        <dbReference type="SAM" id="SignalP"/>
    </source>
</evidence>
<dbReference type="SUPFAM" id="SSF48726">
    <property type="entry name" value="Immunoglobulin"/>
    <property type="match status" value="1"/>
</dbReference>
<dbReference type="InterPro" id="IPR003599">
    <property type="entry name" value="Ig_sub"/>
</dbReference>
<comment type="caution">
    <text evidence="4">The sequence shown here is derived from an EMBL/GenBank/DDBJ whole genome shotgun (WGS) entry which is preliminary data.</text>
</comment>
<accession>A0AAN9GEX4</accession>
<organism evidence="4 5">
    <name type="scientific">Littorina saxatilis</name>
    <dbReference type="NCBI Taxonomy" id="31220"/>
    <lineage>
        <taxon>Eukaryota</taxon>
        <taxon>Metazoa</taxon>
        <taxon>Spiralia</taxon>
        <taxon>Lophotrochozoa</taxon>
        <taxon>Mollusca</taxon>
        <taxon>Gastropoda</taxon>
        <taxon>Caenogastropoda</taxon>
        <taxon>Littorinimorpha</taxon>
        <taxon>Littorinoidea</taxon>
        <taxon>Littorinidae</taxon>
        <taxon>Littorina</taxon>
    </lineage>
</organism>
<name>A0AAN9GEX4_9CAEN</name>
<protein>
    <recommendedName>
        <fullName evidence="3">Immunoglobulin domain-containing protein</fullName>
    </recommendedName>
</protein>
<evidence type="ECO:0000313" key="4">
    <source>
        <dbReference type="EMBL" id="KAK7105244.1"/>
    </source>
</evidence>
<keyword evidence="1" id="KW-1133">Transmembrane helix</keyword>
<keyword evidence="5" id="KW-1185">Reference proteome</keyword>
<gene>
    <name evidence="4" type="ORF">V1264_016650</name>
</gene>
<feature type="transmembrane region" description="Helical" evidence="1">
    <location>
        <begin position="180"/>
        <end position="201"/>
    </location>
</feature>